<keyword evidence="2" id="KW-1185">Reference proteome</keyword>
<evidence type="ECO:0000313" key="1">
    <source>
        <dbReference type="EMBL" id="MPD03326.1"/>
    </source>
</evidence>
<dbReference type="AlphaFoldDB" id="A0A5B7K914"/>
<protein>
    <submittedName>
        <fullName evidence="1">Uncharacterized protein</fullName>
    </submittedName>
</protein>
<dbReference type="EMBL" id="VSRR010135685">
    <property type="protein sequence ID" value="MPD03326.1"/>
    <property type="molecule type" value="Genomic_DNA"/>
</dbReference>
<evidence type="ECO:0000313" key="2">
    <source>
        <dbReference type="Proteomes" id="UP000324222"/>
    </source>
</evidence>
<sequence>MSQSSPVNGRNMAALVPQCNSVGDGLDLHLLGPLCGLHGPHRCHHLPLHAAELKPHLTFNLPKQEPLHYVKKHVLR</sequence>
<dbReference type="Proteomes" id="UP000324222">
    <property type="component" value="Unassembled WGS sequence"/>
</dbReference>
<comment type="caution">
    <text evidence="1">The sequence shown here is derived from an EMBL/GenBank/DDBJ whole genome shotgun (WGS) entry which is preliminary data.</text>
</comment>
<accession>A0A5B7K914</accession>
<proteinExistence type="predicted"/>
<name>A0A5B7K914_PORTR</name>
<organism evidence="1 2">
    <name type="scientific">Portunus trituberculatus</name>
    <name type="common">Swimming crab</name>
    <name type="synonym">Neptunus trituberculatus</name>
    <dbReference type="NCBI Taxonomy" id="210409"/>
    <lineage>
        <taxon>Eukaryota</taxon>
        <taxon>Metazoa</taxon>
        <taxon>Ecdysozoa</taxon>
        <taxon>Arthropoda</taxon>
        <taxon>Crustacea</taxon>
        <taxon>Multicrustacea</taxon>
        <taxon>Malacostraca</taxon>
        <taxon>Eumalacostraca</taxon>
        <taxon>Eucarida</taxon>
        <taxon>Decapoda</taxon>
        <taxon>Pleocyemata</taxon>
        <taxon>Brachyura</taxon>
        <taxon>Eubrachyura</taxon>
        <taxon>Portunoidea</taxon>
        <taxon>Portunidae</taxon>
        <taxon>Portuninae</taxon>
        <taxon>Portunus</taxon>
    </lineage>
</organism>
<gene>
    <name evidence="1" type="ORF">E2C01_098958</name>
</gene>
<reference evidence="1 2" key="1">
    <citation type="submission" date="2019-05" db="EMBL/GenBank/DDBJ databases">
        <title>Another draft genome of Portunus trituberculatus and its Hox gene families provides insights of decapod evolution.</title>
        <authorList>
            <person name="Jeong J.-H."/>
            <person name="Song I."/>
            <person name="Kim S."/>
            <person name="Choi T."/>
            <person name="Kim D."/>
            <person name="Ryu S."/>
            <person name="Kim W."/>
        </authorList>
    </citation>
    <scope>NUCLEOTIDE SEQUENCE [LARGE SCALE GENOMIC DNA]</scope>
    <source>
        <tissue evidence="1">Muscle</tissue>
    </source>
</reference>